<evidence type="ECO:0000256" key="1">
    <source>
        <dbReference type="SAM" id="MobiDB-lite"/>
    </source>
</evidence>
<dbReference type="EMBL" id="ML976982">
    <property type="protein sequence ID" value="KAF1960609.1"/>
    <property type="molecule type" value="Genomic_DNA"/>
</dbReference>
<keyword evidence="3" id="KW-1185">Reference proteome</keyword>
<evidence type="ECO:0000313" key="2">
    <source>
        <dbReference type="EMBL" id="KAF1960609.1"/>
    </source>
</evidence>
<feature type="region of interest" description="Disordered" evidence="1">
    <location>
        <begin position="178"/>
        <end position="198"/>
    </location>
</feature>
<dbReference type="AlphaFoldDB" id="A0A6A5U9E3"/>
<feature type="compositionally biased region" description="Low complexity" evidence="1">
    <location>
        <begin position="178"/>
        <end position="194"/>
    </location>
</feature>
<name>A0A6A5U9E3_9PLEO</name>
<protein>
    <submittedName>
        <fullName evidence="2">Uncharacterized protein</fullName>
    </submittedName>
</protein>
<dbReference type="OrthoDB" id="3685058at2759"/>
<proteinExistence type="predicted"/>
<accession>A0A6A5U9E3</accession>
<reference evidence="2" key="1">
    <citation type="journal article" date="2020" name="Stud. Mycol.">
        <title>101 Dothideomycetes genomes: a test case for predicting lifestyles and emergence of pathogens.</title>
        <authorList>
            <person name="Haridas S."/>
            <person name="Albert R."/>
            <person name="Binder M."/>
            <person name="Bloem J."/>
            <person name="Labutti K."/>
            <person name="Salamov A."/>
            <person name="Andreopoulos B."/>
            <person name="Baker S."/>
            <person name="Barry K."/>
            <person name="Bills G."/>
            <person name="Bluhm B."/>
            <person name="Cannon C."/>
            <person name="Castanera R."/>
            <person name="Culley D."/>
            <person name="Daum C."/>
            <person name="Ezra D."/>
            <person name="Gonzalez J."/>
            <person name="Henrissat B."/>
            <person name="Kuo A."/>
            <person name="Liang C."/>
            <person name="Lipzen A."/>
            <person name="Lutzoni F."/>
            <person name="Magnuson J."/>
            <person name="Mondo S."/>
            <person name="Nolan M."/>
            <person name="Ohm R."/>
            <person name="Pangilinan J."/>
            <person name="Park H.-J."/>
            <person name="Ramirez L."/>
            <person name="Alfaro M."/>
            <person name="Sun H."/>
            <person name="Tritt A."/>
            <person name="Yoshinaga Y."/>
            <person name="Zwiers L.-H."/>
            <person name="Turgeon B."/>
            <person name="Goodwin S."/>
            <person name="Spatafora J."/>
            <person name="Crous P."/>
            <person name="Grigoriev I."/>
        </authorList>
    </citation>
    <scope>NUCLEOTIDE SEQUENCE</scope>
    <source>
        <strain evidence="2">CBS 675.92</strain>
    </source>
</reference>
<sequence length="211" mass="22084">MPTSQQDSLDATKDRVLANARAIYGSGRSLDIVTFGSTSTLQITAAVIEHNPSGRSYIHCCSAAEDNRLAAIEHLLVITEDLLARLMEGISSSGWLPGTPQSQHAAAFGGTPQNLHAVAFGSTPNLLQYDQSRRGSTLQAESRRGSVIANGNMRDIVNGPGRIEGTIASSASSVIASPHPPAAAAGSGSSIAVPRPHRTTDRVQWIMGSES</sequence>
<organism evidence="2 3">
    <name type="scientific">Byssothecium circinans</name>
    <dbReference type="NCBI Taxonomy" id="147558"/>
    <lineage>
        <taxon>Eukaryota</taxon>
        <taxon>Fungi</taxon>
        <taxon>Dikarya</taxon>
        <taxon>Ascomycota</taxon>
        <taxon>Pezizomycotina</taxon>
        <taxon>Dothideomycetes</taxon>
        <taxon>Pleosporomycetidae</taxon>
        <taxon>Pleosporales</taxon>
        <taxon>Massarineae</taxon>
        <taxon>Massarinaceae</taxon>
        <taxon>Byssothecium</taxon>
    </lineage>
</organism>
<dbReference type="Proteomes" id="UP000800035">
    <property type="component" value="Unassembled WGS sequence"/>
</dbReference>
<evidence type="ECO:0000313" key="3">
    <source>
        <dbReference type="Proteomes" id="UP000800035"/>
    </source>
</evidence>
<gene>
    <name evidence="2" type="ORF">CC80DRAFT_544019</name>
</gene>